<dbReference type="OrthoDB" id="691989at2"/>
<dbReference type="AlphaFoldDB" id="A0A2U2BD16"/>
<name>A0A2U2BD16_9BACT</name>
<reference evidence="5 6" key="1">
    <citation type="submission" date="2018-05" db="EMBL/GenBank/DDBJ databases">
        <title>Marinilabilia rubrum sp. nov., isolated from saltern sediment.</title>
        <authorList>
            <person name="Zhang R."/>
        </authorList>
    </citation>
    <scope>NUCLEOTIDE SEQUENCE [LARGE SCALE GENOMIC DNA]</scope>
    <source>
        <strain evidence="5 6">WTE16</strain>
    </source>
</reference>
<accession>A0A2U2BD16</accession>
<dbReference type="Proteomes" id="UP000244956">
    <property type="component" value="Unassembled WGS sequence"/>
</dbReference>
<protein>
    <recommendedName>
        <fullName evidence="4">YaiO beta-barrel domain-containing protein</fullName>
    </recommendedName>
</protein>
<evidence type="ECO:0000313" key="5">
    <source>
        <dbReference type="EMBL" id="PWE00966.1"/>
    </source>
</evidence>
<dbReference type="NCBIfam" id="TIGR04390">
    <property type="entry name" value="OMP_YaiO_dom"/>
    <property type="match status" value="1"/>
</dbReference>
<gene>
    <name evidence="5" type="ORF">DDZ16_00290</name>
</gene>
<evidence type="ECO:0000256" key="3">
    <source>
        <dbReference type="PROSITE-ProRule" id="PRU00339"/>
    </source>
</evidence>
<dbReference type="PANTHER" id="PTHR44943:SF8">
    <property type="entry name" value="TPR REPEAT-CONTAINING PROTEIN MJ0263"/>
    <property type="match status" value="1"/>
</dbReference>
<dbReference type="InterPro" id="IPR019734">
    <property type="entry name" value="TPR_rpt"/>
</dbReference>
<dbReference type="InterPro" id="IPR011990">
    <property type="entry name" value="TPR-like_helical_dom_sf"/>
</dbReference>
<dbReference type="PANTHER" id="PTHR44943">
    <property type="entry name" value="CELLULOSE SYNTHASE OPERON PROTEIN C"/>
    <property type="match status" value="1"/>
</dbReference>
<keyword evidence="1" id="KW-0677">Repeat</keyword>
<dbReference type="PROSITE" id="PS50005">
    <property type="entry name" value="TPR"/>
    <property type="match status" value="1"/>
</dbReference>
<dbReference type="Gene3D" id="1.25.40.10">
    <property type="entry name" value="Tetratricopeptide repeat domain"/>
    <property type="match status" value="1"/>
</dbReference>
<proteinExistence type="predicted"/>
<keyword evidence="2 3" id="KW-0802">TPR repeat</keyword>
<evidence type="ECO:0000313" key="6">
    <source>
        <dbReference type="Proteomes" id="UP000244956"/>
    </source>
</evidence>
<dbReference type="InterPro" id="IPR051685">
    <property type="entry name" value="Ycf3/AcsC/BcsC/TPR_MFPF"/>
</dbReference>
<evidence type="ECO:0000256" key="1">
    <source>
        <dbReference type="ARBA" id="ARBA00022737"/>
    </source>
</evidence>
<dbReference type="InterPro" id="IPR030887">
    <property type="entry name" value="Beta-barrel_YaiO"/>
</dbReference>
<evidence type="ECO:0000259" key="4">
    <source>
        <dbReference type="Pfam" id="PF19413"/>
    </source>
</evidence>
<sequence>MQKNLFLIIFFFFCLDSASGQSLDSIRQIAWDGAYQKARELCQKRNDYPSNTDLVFLTGQTFYWEKNYSKARATLLEVLNKNPTHHEAITAISSVFLATEEFAKTIDYASRGLELNPDNETLLYNRAYAYASNGLLKEARTDISHLLRVSPNNKKAIELKESLENFKIPGAIRVMQSLQWFNDPYERRFYTTTVEAPIGDHNLKLIPRLSFGSLGSGDTTFTGSQAGLDFYPLLGTSSYLYVNYAYSESDVFPSHRSALEWFHTLSKGWEVSSGGRYLYWDDHLFFFTLSASRYLGKWYPGIRLFFSPEPESSIAATASVRRYLKDPNSYIHFYAGYGTNPDRTERQFELSETLNTKRISTGAYAILKIGGPIYGRIKGEYSMDEYSSGKWRNVFLAQIGLEYKF</sequence>
<evidence type="ECO:0000256" key="2">
    <source>
        <dbReference type="ARBA" id="ARBA00022803"/>
    </source>
</evidence>
<dbReference type="Pfam" id="PF19413">
    <property type="entry name" value="YaiO"/>
    <property type="match status" value="1"/>
</dbReference>
<dbReference type="SUPFAM" id="SSF48452">
    <property type="entry name" value="TPR-like"/>
    <property type="match status" value="1"/>
</dbReference>
<feature type="domain" description="YaiO beta-barrel" evidence="4">
    <location>
        <begin position="172"/>
        <end position="342"/>
    </location>
</feature>
<feature type="repeat" description="TPR" evidence="3">
    <location>
        <begin position="86"/>
        <end position="119"/>
    </location>
</feature>
<dbReference type="SMART" id="SM00028">
    <property type="entry name" value="TPR"/>
    <property type="match status" value="3"/>
</dbReference>
<comment type="caution">
    <text evidence="5">The sequence shown here is derived from an EMBL/GenBank/DDBJ whole genome shotgun (WGS) entry which is preliminary data.</text>
</comment>
<dbReference type="RefSeq" id="WP_109262421.1">
    <property type="nucleotide sequence ID" value="NZ_QEWP01000001.1"/>
</dbReference>
<dbReference type="EMBL" id="QEWP01000001">
    <property type="protein sequence ID" value="PWE00966.1"/>
    <property type="molecule type" value="Genomic_DNA"/>
</dbReference>
<organism evidence="5 6">
    <name type="scientific">Marinilabilia rubra</name>
    <dbReference type="NCBI Taxonomy" id="2162893"/>
    <lineage>
        <taxon>Bacteria</taxon>
        <taxon>Pseudomonadati</taxon>
        <taxon>Bacteroidota</taxon>
        <taxon>Bacteroidia</taxon>
        <taxon>Marinilabiliales</taxon>
        <taxon>Marinilabiliaceae</taxon>
        <taxon>Marinilabilia</taxon>
    </lineage>
</organism>
<keyword evidence="6" id="KW-1185">Reference proteome</keyword>